<comment type="caution">
    <text evidence="1">The sequence shown here is derived from an EMBL/GenBank/DDBJ whole genome shotgun (WGS) entry which is preliminary data.</text>
</comment>
<dbReference type="EMBL" id="CM023481">
    <property type="protein sequence ID" value="KAH6946130.1"/>
    <property type="molecule type" value="Genomic_DNA"/>
</dbReference>
<keyword evidence="2" id="KW-1185">Reference proteome</keyword>
<name>A0ACB7TGH6_HYAAI</name>
<proteinExistence type="predicted"/>
<sequence length="248" mass="27670">MQFGWTFQGFFGITSSRTSTTKVYILRAYLELTGLLENFQEAESIDVIGVVEVNKRLELFANVNIRKKGPHYDASPPVKNYSEMSSSFRGEVVEKEDEQEENHRSQPPSLADGRPDCLWKYEACESPNMVFCSSPDVFREVGVRRSRCRLSSTKAGFKILDEAGIATSRMELSGGVQLTRDEREDIQVDPIPPSIHPVHHAGRCEARAQTILRCVGSDAKAVLFVDAAEYSTRRAFGVSVVDGVKGSW</sequence>
<evidence type="ECO:0000313" key="2">
    <source>
        <dbReference type="Proteomes" id="UP000821845"/>
    </source>
</evidence>
<reference evidence="1" key="1">
    <citation type="submission" date="2020-05" db="EMBL/GenBank/DDBJ databases">
        <title>Large-scale comparative analyses of tick genomes elucidate their genetic diversity and vector capacities.</title>
        <authorList>
            <person name="Jia N."/>
            <person name="Wang J."/>
            <person name="Shi W."/>
            <person name="Du L."/>
            <person name="Sun Y."/>
            <person name="Zhan W."/>
            <person name="Jiang J."/>
            <person name="Wang Q."/>
            <person name="Zhang B."/>
            <person name="Ji P."/>
            <person name="Sakyi L.B."/>
            <person name="Cui X."/>
            <person name="Yuan T."/>
            <person name="Jiang B."/>
            <person name="Yang W."/>
            <person name="Lam T.T.-Y."/>
            <person name="Chang Q."/>
            <person name="Ding S."/>
            <person name="Wang X."/>
            <person name="Zhu J."/>
            <person name="Ruan X."/>
            <person name="Zhao L."/>
            <person name="Wei J."/>
            <person name="Que T."/>
            <person name="Du C."/>
            <person name="Cheng J."/>
            <person name="Dai P."/>
            <person name="Han X."/>
            <person name="Huang E."/>
            <person name="Gao Y."/>
            <person name="Liu J."/>
            <person name="Shao H."/>
            <person name="Ye R."/>
            <person name="Li L."/>
            <person name="Wei W."/>
            <person name="Wang X."/>
            <person name="Wang C."/>
            <person name="Yang T."/>
            <person name="Huo Q."/>
            <person name="Li W."/>
            <person name="Guo W."/>
            <person name="Chen H."/>
            <person name="Zhou L."/>
            <person name="Ni X."/>
            <person name="Tian J."/>
            <person name="Zhou Y."/>
            <person name="Sheng Y."/>
            <person name="Liu T."/>
            <person name="Pan Y."/>
            <person name="Xia L."/>
            <person name="Li J."/>
            <person name="Zhao F."/>
            <person name="Cao W."/>
        </authorList>
    </citation>
    <scope>NUCLEOTIDE SEQUENCE</scope>
    <source>
        <strain evidence="1">Hyas-2018</strain>
    </source>
</reference>
<gene>
    <name evidence="1" type="ORF">HPB50_011768</name>
</gene>
<protein>
    <submittedName>
        <fullName evidence="1">Uncharacterized protein</fullName>
    </submittedName>
</protein>
<organism evidence="1 2">
    <name type="scientific">Hyalomma asiaticum</name>
    <name type="common">Tick</name>
    <dbReference type="NCBI Taxonomy" id="266040"/>
    <lineage>
        <taxon>Eukaryota</taxon>
        <taxon>Metazoa</taxon>
        <taxon>Ecdysozoa</taxon>
        <taxon>Arthropoda</taxon>
        <taxon>Chelicerata</taxon>
        <taxon>Arachnida</taxon>
        <taxon>Acari</taxon>
        <taxon>Parasitiformes</taxon>
        <taxon>Ixodida</taxon>
        <taxon>Ixodoidea</taxon>
        <taxon>Ixodidae</taxon>
        <taxon>Hyalomminae</taxon>
        <taxon>Hyalomma</taxon>
    </lineage>
</organism>
<accession>A0ACB7TGH6</accession>
<dbReference type="Proteomes" id="UP000821845">
    <property type="component" value="Chromosome 1"/>
</dbReference>
<evidence type="ECO:0000313" key="1">
    <source>
        <dbReference type="EMBL" id="KAH6946130.1"/>
    </source>
</evidence>